<dbReference type="Pfam" id="PF13481">
    <property type="entry name" value="AAA_25"/>
    <property type="match status" value="1"/>
</dbReference>
<sequence>MDYQFSNKESFKEELEKELSHSDEDNVDSIDNDCLIVKRANEWINEAKKRPIPKMLFGEFWFENELCILFSDTNLGKSILAVQICNSISKGNAINGFKLQKEASKVLYLDFELSDKQFEKRYSNHFEDHYQFDNKFLRAEINPEKTVPDRFKNFDEYIIYSIEKNIIKLNVKVLVIDNITYLRNDTEKAKDALHLMKQLNALKKKYDLSILVLAHTPKRDTTKAITKNDLSGSKMLMNFCDSSFAIGESFQIKGQRYLKQIKQRNTEHIYDTNNIVLCQIVNNFNFLEFQFLGFDSEFEHLKVIPQMQNEERTSKILELKEQGYSNVKIAEELDISEGTVRNILKKENK</sequence>
<dbReference type="Proteomes" id="UP000249518">
    <property type="component" value="Unassembled WGS sequence"/>
</dbReference>
<dbReference type="AlphaFoldDB" id="A0A328X712"/>
<dbReference type="SUPFAM" id="SSF46894">
    <property type="entry name" value="C-terminal effector domain of the bipartite response regulators"/>
    <property type="match status" value="1"/>
</dbReference>
<evidence type="ECO:0000313" key="2">
    <source>
        <dbReference type="EMBL" id="RAR51079.1"/>
    </source>
</evidence>
<dbReference type="Gene3D" id="1.10.10.60">
    <property type="entry name" value="Homeodomain-like"/>
    <property type="match status" value="1"/>
</dbReference>
<proteinExistence type="predicted"/>
<dbReference type="Gene3D" id="3.40.50.300">
    <property type="entry name" value="P-loop containing nucleotide triphosphate hydrolases"/>
    <property type="match status" value="1"/>
</dbReference>
<dbReference type="SUPFAM" id="SSF52540">
    <property type="entry name" value="P-loop containing nucleoside triphosphate hydrolases"/>
    <property type="match status" value="1"/>
</dbReference>
<feature type="domain" description="HTH luxR-type" evidence="1">
    <location>
        <begin position="312"/>
        <end position="342"/>
    </location>
</feature>
<evidence type="ECO:0000259" key="1">
    <source>
        <dbReference type="Pfam" id="PF00196"/>
    </source>
</evidence>
<evidence type="ECO:0000313" key="3">
    <source>
        <dbReference type="Proteomes" id="UP000249518"/>
    </source>
</evidence>
<name>A0A328X712_9FLAO</name>
<accession>A0A328X712</accession>
<organism evidence="2 3">
    <name type="scientific">Flavobacterium lacus</name>
    <dbReference type="NCBI Taxonomy" id="1353778"/>
    <lineage>
        <taxon>Bacteria</taxon>
        <taxon>Pseudomonadati</taxon>
        <taxon>Bacteroidota</taxon>
        <taxon>Flavobacteriia</taxon>
        <taxon>Flavobacteriales</taxon>
        <taxon>Flavobacteriaceae</taxon>
        <taxon>Flavobacterium</taxon>
    </lineage>
</organism>
<dbReference type="RefSeq" id="WP_112084660.1">
    <property type="nucleotide sequence ID" value="NZ_QLSV01000001.1"/>
</dbReference>
<protein>
    <submittedName>
        <fullName evidence="2">Sigma-70-like protein</fullName>
    </submittedName>
</protein>
<dbReference type="InterPro" id="IPR027417">
    <property type="entry name" value="P-loop_NTPase"/>
</dbReference>
<dbReference type="GO" id="GO:0003677">
    <property type="term" value="F:DNA binding"/>
    <property type="evidence" value="ECO:0007669"/>
    <property type="project" value="InterPro"/>
</dbReference>
<gene>
    <name evidence="2" type="ORF">B0I10_101253</name>
</gene>
<dbReference type="EMBL" id="QLSV01000001">
    <property type="protein sequence ID" value="RAR51079.1"/>
    <property type="molecule type" value="Genomic_DNA"/>
</dbReference>
<keyword evidence="3" id="KW-1185">Reference proteome</keyword>
<comment type="caution">
    <text evidence="2">The sequence shown here is derived from an EMBL/GenBank/DDBJ whole genome shotgun (WGS) entry which is preliminary data.</text>
</comment>
<dbReference type="OrthoDB" id="786308at2"/>
<dbReference type="GO" id="GO:0006355">
    <property type="term" value="P:regulation of DNA-templated transcription"/>
    <property type="evidence" value="ECO:0007669"/>
    <property type="project" value="InterPro"/>
</dbReference>
<dbReference type="InterPro" id="IPR016032">
    <property type="entry name" value="Sig_transdc_resp-reg_C-effctor"/>
</dbReference>
<reference evidence="2 3" key="1">
    <citation type="submission" date="2018-06" db="EMBL/GenBank/DDBJ databases">
        <title>Genomic Encyclopedia of Type Strains, Phase III (KMG-III): the genomes of soil and plant-associated and newly described type strains.</title>
        <authorList>
            <person name="Whitman W."/>
        </authorList>
    </citation>
    <scope>NUCLEOTIDE SEQUENCE [LARGE SCALE GENOMIC DNA]</scope>
    <source>
        <strain evidence="2 3">CGMCC 1.12504</strain>
    </source>
</reference>
<dbReference type="Pfam" id="PF00196">
    <property type="entry name" value="GerE"/>
    <property type="match status" value="1"/>
</dbReference>
<dbReference type="InterPro" id="IPR000792">
    <property type="entry name" value="Tscrpt_reg_LuxR_C"/>
</dbReference>